<dbReference type="GO" id="GO:0005576">
    <property type="term" value="C:extracellular region"/>
    <property type="evidence" value="ECO:0007669"/>
    <property type="project" value="UniProtKB-SubCell"/>
</dbReference>
<evidence type="ECO:0000313" key="4">
    <source>
        <dbReference type="EMBL" id="GBG18276.1"/>
    </source>
</evidence>
<feature type="compositionally biased region" description="Low complexity" evidence="3">
    <location>
        <begin position="314"/>
        <end position="330"/>
    </location>
</feature>
<sequence length="899" mass="93318">MANIIGIAGNDTLVGTNSADTIDGNGNGNDSFVDQDNDSLTGGGGNDKFVYNLNYYSNSNTDTITDFGGVGKGITPSAEVIAEVDTIQFQGYYFTPQYLLLTQNGSNLEITFEGQAFSKVILQNFQLENLDNLPAISSHPAIGNILFNGQTSITDSFDVFNANSTQTNLFNKNTVTFLNDLDNNITGFDNSNDVVNGQAGNDKIDALSGNDLLRGGTGNDTLIGGEGNDALNGGEGDDSLNGGEGNDALNGGEGDDLLSGDAGNDNLLGGTDNDTLLGGSGNDRLDVGSSNLDFFVGGNQLLSGDDGNDTLSASGYESRSGNNNYSSGNNTLNGGAGDDYLIVNFSKGNNLLNGDDGNDTFFYDYSGNSSNDTIDGGEGDDLLSYNTNDISYYYAREGITSTFNPTTNIGSITLGTTLVSYKNIDRLNIVGTQYDDLIVGSNGNDTLDPGYSGNDTIDGGKGDDLLSYTANSSEAITSSFDATTNTGLITAGTNRVSYKNIEQLNITGGFADDLIVGSDGNDTLDPGKSGNDTVDGGTGDDLLRFFSYASEGITSTFNATTNTGSITAGASGVSYKNIERLDITGTQYDDLIVGSNGNDTLNAGSSGNDTIDGGTGDDLLSYTPNYGEGIISTFDASTNTGLITAGRNQVSYKNIERLQIAGTNYNDNIVGSNGNDTITGNYSYDVGYRETSIIEVIIGNDTIDGGAGDDLLIVHDSGDSEGKGITSTFNATTNTGSITAGIHQVSYKNIERLDIIGTQYDDFIVGGNGNDTLSGGYGGNDTLIGGNGNDSLIGGSGTDTFAFNSFNEGVDQIYDFNATNELIQVSAAGFGGGLSLGSLQTSQFSVGASATTSTQRFIYNDVTGALFFDQDGSASAFTQVQFGQLSSGLALTKDNFVIV</sequence>
<dbReference type="PANTHER" id="PTHR38340:SF1">
    <property type="entry name" value="S-LAYER PROTEIN"/>
    <property type="match status" value="1"/>
</dbReference>
<dbReference type="Proteomes" id="UP000245124">
    <property type="component" value="Unassembled WGS sequence"/>
</dbReference>
<comment type="subcellular location">
    <subcellularLocation>
        <location evidence="1">Secreted</location>
    </subcellularLocation>
</comment>
<dbReference type="PROSITE" id="PS00330">
    <property type="entry name" value="HEMOLYSIN_CALCIUM"/>
    <property type="match status" value="5"/>
</dbReference>
<dbReference type="PANTHER" id="PTHR38340">
    <property type="entry name" value="S-LAYER PROTEIN"/>
    <property type="match status" value="1"/>
</dbReference>
<dbReference type="SUPFAM" id="SSF51120">
    <property type="entry name" value="beta-Roll"/>
    <property type="match status" value="6"/>
</dbReference>
<organism evidence="4 5">
    <name type="scientific">Nostoc commune NIES-4072</name>
    <dbReference type="NCBI Taxonomy" id="2005467"/>
    <lineage>
        <taxon>Bacteria</taxon>
        <taxon>Bacillati</taxon>
        <taxon>Cyanobacteriota</taxon>
        <taxon>Cyanophyceae</taxon>
        <taxon>Nostocales</taxon>
        <taxon>Nostocaceae</taxon>
        <taxon>Nostoc</taxon>
    </lineage>
</organism>
<feature type="region of interest" description="Disordered" evidence="3">
    <location>
        <begin position="218"/>
        <end position="265"/>
    </location>
</feature>
<dbReference type="OrthoDB" id="473994at2"/>
<name>A0A2R5FHW7_NOSCO</name>
<dbReference type="InterPro" id="IPR050557">
    <property type="entry name" value="RTX_toxin/Mannuronan_C5-epim"/>
</dbReference>
<evidence type="ECO:0000313" key="5">
    <source>
        <dbReference type="Proteomes" id="UP000245124"/>
    </source>
</evidence>
<keyword evidence="5" id="KW-1185">Reference proteome</keyword>
<dbReference type="InterPro" id="IPR011049">
    <property type="entry name" value="Serralysin-like_metalloprot_C"/>
</dbReference>
<comment type="caution">
    <text evidence="4">The sequence shown here is derived from an EMBL/GenBank/DDBJ whole genome shotgun (WGS) entry which is preliminary data.</text>
</comment>
<dbReference type="PRINTS" id="PR00313">
    <property type="entry name" value="CABNDNGRPT"/>
</dbReference>
<reference evidence="4 5" key="1">
    <citation type="submission" date="2017-06" db="EMBL/GenBank/DDBJ databases">
        <title>Genome sequencing of cyanobaciteial culture collection at National Institute for Environmental Studies (NIES).</title>
        <authorList>
            <person name="Hirose Y."/>
            <person name="Shimura Y."/>
            <person name="Fujisawa T."/>
            <person name="Nakamura Y."/>
            <person name="Kawachi M."/>
        </authorList>
    </citation>
    <scope>NUCLEOTIDE SEQUENCE [LARGE SCALE GENOMIC DNA]</scope>
    <source>
        <strain evidence="4 5">NIES-4072</strain>
    </source>
</reference>
<dbReference type="InterPro" id="IPR001343">
    <property type="entry name" value="Hemolysn_Ca-bd"/>
</dbReference>
<protein>
    <submittedName>
        <fullName evidence="4">Hemolysin-type calcium-binding region</fullName>
    </submittedName>
</protein>
<dbReference type="AlphaFoldDB" id="A0A2R5FHW7"/>
<proteinExistence type="predicted"/>
<dbReference type="InterPro" id="IPR018511">
    <property type="entry name" value="Hemolysin-typ_Ca-bd_CS"/>
</dbReference>
<feature type="region of interest" description="Disordered" evidence="3">
    <location>
        <begin position="306"/>
        <end position="330"/>
    </location>
</feature>
<evidence type="ECO:0000256" key="2">
    <source>
        <dbReference type="ARBA" id="ARBA00022525"/>
    </source>
</evidence>
<dbReference type="RefSeq" id="WP_109008320.1">
    <property type="nucleotide sequence ID" value="NZ_BDUD01000001.1"/>
</dbReference>
<gene>
    <name evidence="4" type="ORF">NIES4072_19400</name>
</gene>
<dbReference type="GO" id="GO:0005509">
    <property type="term" value="F:calcium ion binding"/>
    <property type="evidence" value="ECO:0007669"/>
    <property type="project" value="InterPro"/>
</dbReference>
<accession>A0A2R5FHW7</accession>
<evidence type="ECO:0000256" key="3">
    <source>
        <dbReference type="SAM" id="MobiDB-lite"/>
    </source>
</evidence>
<dbReference type="Gene3D" id="2.150.10.10">
    <property type="entry name" value="Serralysin-like metalloprotease, C-terminal"/>
    <property type="match status" value="8"/>
</dbReference>
<dbReference type="EMBL" id="BDUD01000001">
    <property type="protein sequence ID" value="GBG18276.1"/>
    <property type="molecule type" value="Genomic_DNA"/>
</dbReference>
<dbReference type="Pfam" id="PF00353">
    <property type="entry name" value="HemolysinCabind"/>
    <property type="match status" value="14"/>
</dbReference>
<keyword evidence="2" id="KW-0964">Secreted</keyword>
<evidence type="ECO:0000256" key="1">
    <source>
        <dbReference type="ARBA" id="ARBA00004613"/>
    </source>
</evidence>